<gene>
    <name evidence="1" type="ORF">MLD38_026087</name>
</gene>
<comment type="caution">
    <text evidence="1">The sequence shown here is derived from an EMBL/GenBank/DDBJ whole genome shotgun (WGS) entry which is preliminary data.</text>
</comment>
<reference evidence="2" key="1">
    <citation type="journal article" date="2023" name="Front. Plant Sci.">
        <title>Chromosomal-level genome assembly of Melastoma candidum provides insights into trichome evolution.</title>
        <authorList>
            <person name="Zhong Y."/>
            <person name="Wu W."/>
            <person name="Sun C."/>
            <person name="Zou P."/>
            <person name="Liu Y."/>
            <person name="Dai S."/>
            <person name="Zhou R."/>
        </authorList>
    </citation>
    <scope>NUCLEOTIDE SEQUENCE [LARGE SCALE GENOMIC DNA]</scope>
</reference>
<proteinExistence type="predicted"/>
<keyword evidence="2" id="KW-1185">Reference proteome</keyword>
<dbReference type="Proteomes" id="UP001057402">
    <property type="component" value="Chromosome 7"/>
</dbReference>
<organism evidence="1 2">
    <name type="scientific">Melastoma candidum</name>
    <dbReference type="NCBI Taxonomy" id="119954"/>
    <lineage>
        <taxon>Eukaryota</taxon>
        <taxon>Viridiplantae</taxon>
        <taxon>Streptophyta</taxon>
        <taxon>Embryophyta</taxon>
        <taxon>Tracheophyta</taxon>
        <taxon>Spermatophyta</taxon>
        <taxon>Magnoliopsida</taxon>
        <taxon>eudicotyledons</taxon>
        <taxon>Gunneridae</taxon>
        <taxon>Pentapetalae</taxon>
        <taxon>rosids</taxon>
        <taxon>malvids</taxon>
        <taxon>Myrtales</taxon>
        <taxon>Melastomataceae</taxon>
        <taxon>Melastomatoideae</taxon>
        <taxon>Melastomateae</taxon>
        <taxon>Melastoma</taxon>
    </lineage>
</organism>
<accession>A0ACB9NYE7</accession>
<protein>
    <submittedName>
        <fullName evidence="1">Uncharacterized protein</fullName>
    </submittedName>
</protein>
<evidence type="ECO:0000313" key="2">
    <source>
        <dbReference type="Proteomes" id="UP001057402"/>
    </source>
</evidence>
<name>A0ACB9NYE7_9MYRT</name>
<dbReference type="EMBL" id="CM042886">
    <property type="protein sequence ID" value="KAI4341355.1"/>
    <property type="molecule type" value="Genomic_DNA"/>
</dbReference>
<sequence>MCHSYSVSSLPGLPRIQFRDHILTFTPWYLAAEVVEEAAAAAVATALVEEDGSADAVKLVHLMQSSTPPKRIRITGIGQQDEKLLSIGNKLEKCALAHGITLKFTVVESNLENLRLEDIKVEDGEKVIVNSILQLHCVVRDSMGALNTVLQAIHKLSPKVLVLVEQDSSHNGSFFLGRFVEALHYYSTIFDSLEATMPRYDTRRAKVEQFYYAEEIRNIVSCKGLGRVERHERVDQWRRRMSRAGFQSTPIRMMGPAKEWLGKNSGCEGYTLVEEKGCPVLGWKSKPIVAVSCWKC</sequence>
<evidence type="ECO:0000313" key="1">
    <source>
        <dbReference type="EMBL" id="KAI4341355.1"/>
    </source>
</evidence>